<evidence type="ECO:0000256" key="3">
    <source>
        <dbReference type="SAM" id="Phobius"/>
    </source>
</evidence>
<keyword evidence="2" id="KW-0175">Coiled coil</keyword>
<feature type="transmembrane region" description="Helical" evidence="3">
    <location>
        <begin position="142"/>
        <end position="163"/>
    </location>
</feature>
<feature type="transmembrane region" description="Helical" evidence="3">
    <location>
        <begin position="175"/>
        <end position="193"/>
    </location>
</feature>
<keyword evidence="6" id="KW-1185">Reference proteome</keyword>
<keyword evidence="3" id="KW-0472">Membrane</keyword>
<feature type="transmembrane region" description="Helical" evidence="3">
    <location>
        <begin position="511"/>
        <end position="532"/>
    </location>
</feature>
<dbReference type="STRING" id="1193011.LEP1GSC058_3483"/>
<comment type="caution">
    <text evidence="5">The sequence shown here is derived from an EMBL/GenBank/DDBJ whole genome shotgun (WGS) entry which is preliminary data.</text>
</comment>
<protein>
    <submittedName>
        <fullName evidence="5">SpoIIE-like protein phosphatase domain protein</fullName>
    </submittedName>
</protein>
<evidence type="ECO:0000256" key="1">
    <source>
        <dbReference type="PROSITE-ProRule" id="PRU00339"/>
    </source>
</evidence>
<dbReference type="Pfam" id="PF07228">
    <property type="entry name" value="SpoIIE"/>
    <property type="match status" value="1"/>
</dbReference>
<dbReference type="SMART" id="SM00304">
    <property type="entry name" value="HAMP"/>
    <property type="match status" value="1"/>
</dbReference>
<dbReference type="Gene3D" id="3.60.40.10">
    <property type="entry name" value="PPM-type phosphatase domain"/>
    <property type="match status" value="1"/>
</dbReference>
<dbReference type="PROSITE" id="PS50885">
    <property type="entry name" value="HAMP"/>
    <property type="match status" value="1"/>
</dbReference>
<feature type="transmembrane region" description="Helical" evidence="3">
    <location>
        <begin position="67"/>
        <end position="90"/>
    </location>
</feature>
<dbReference type="Proteomes" id="UP000014540">
    <property type="component" value="Unassembled WGS sequence"/>
</dbReference>
<gene>
    <name evidence="5" type="ORF">LEP1GSC058_3483</name>
</gene>
<sequence length="1062" mass="121574">MDQIYLNFYFFGSLLASLFALYVSLFFLTIKDRSKAAFHLGISSLATFVFHLGYVIGFVSYEEWSIFHRWIVIPTPMIGYTQLLIFFFYFPQPKRVKLGLSVYALLYLGVILTTGFYIIASLQSVRTFVMGSHYWDFETHLFYKLFSLLVLIYNIAFLVAGIWRAIGEKGKERRSVIYIMLSYCVITILPGIANALSRDGSISRAVYQQVADLGLVTGLFLILVVYVNTTKERTTILSRIVGITMATFLLVFQLVGYAILNGYESSFDQIKTRETKLVVMDNEKPKGFAYEISYDPSDDSFETEQGAKDSRFVAEDKLEVRFFYFGNLLTNLGTLPAGQRWEKSKSILKDAPKEFYGYQEAIRQFLSSKKDEKVSDAEMTSFFHLLRKKLAVIRSKFSHLPKKNDQAAISKLFQAEEIGLTDMLGKVKSRVNDDIEKGKSEADISALTLSSLAVIRDAGERIYRGTKFHNVGEQKPVFYVAYYFVHPKNGKIYEVGFEYKTLRAFLHEPSLILVASLIAVILIVSIGFRFFFQYALIVPMDEVVVGLTEVNSGNLDYRLTPRVEDEIGFIARSFNRMARSIQAARKRLEQYANELEEKVKERTKELEQTLGEVRELKQQQDGDYFLTSLLIKPLGSNKAIQENVKVDFLMEQKKKFTFRRYKDEIGGDLNISNHIELHDRSYTVFLNADAMGKSMQGAGGALVLGAVFESIIERTRIVESMRAQSPERWLKNAFTELHKVFESFDGSMLVSSVIGLIDDENGVLYFINAEHPWTVLYRDGIASFIEDELMFRKLGTTGMEGRIFIKTFQLEPGDVIIAGSDGRDDILIGTDAEGGRIINDDERLFLRLVEEAKGDLKEIYNGILRKGHLTDDLSLIRLSFKEADPEQRRIEEEQKEKVRELLKKAKDTSQNKEIDEAIAFLEQAESLNSRIPEVKKNFIRLFLKMKNYSKAARYAEDYLNIKPVDKEILYVASFAARKAGQLRKALDFGERLLLREPDHLKNLMNLAQVYIALKNYDRAMVMTHSALRLDPDNEAILKTRDVLRKYIDRKPKTGESLDSRES</sequence>
<keyword evidence="1" id="KW-0802">TPR repeat</keyword>
<name>S3UY03_9LEPT</name>
<dbReference type="AlphaFoldDB" id="S3UY03"/>
<dbReference type="Pfam" id="PF14559">
    <property type="entry name" value="TPR_19"/>
    <property type="match status" value="1"/>
</dbReference>
<dbReference type="SMART" id="SM00028">
    <property type="entry name" value="TPR"/>
    <property type="match status" value="3"/>
</dbReference>
<keyword evidence="3" id="KW-0812">Transmembrane</keyword>
<dbReference type="GO" id="GO:0016020">
    <property type="term" value="C:membrane"/>
    <property type="evidence" value="ECO:0007669"/>
    <property type="project" value="InterPro"/>
</dbReference>
<feature type="domain" description="HAMP" evidence="4">
    <location>
        <begin position="534"/>
        <end position="586"/>
    </location>
</feature>
<evidence type="ECO:0000256" key="2">
    <source>
        <dbReference type="SAM" id="Coils"/>
    </source>
</evidence>
<accession>S3UY03</accession>
<dbReference type="EMBL" id="AKWZ02000010">
    <property type="protein sequence ID" value="EPG73239.1"/>
    <property type="molecule type" value="Genomic_DNA"/>
</dbReference>
<keyword evidence="3" id="KW-1133">Transmembrane helix</keyword>
<proteinExistence type="predicted"/>
<dbReference type="CDD" id="cd06225">
    <property type="entry name" value="HAMP"/>
    <property type="match status" value="1"/>
</dbReference>
<dbReference type="InterPro" id="IPR036457">
    <property type="entry name" value="PPM-type-like_dom_sf"/>
</dbReference>
<dbReference type="InterPro" id="IPR019734">
    <property type="entry name" value="TPR_rpt"/>
</dbReference>
<dbReference type="PANTHER" id="PTHR32089">
    <property type="entry name" value="METHYL-ACCEPTING CHEMOTAXIS PROTEIN MCPB"/>
    <property type="match status" value="1"/>
</dbReference>
<dbReference type="SUPFAM" id="SSF81606">
    <property type="entry name" value="PP2C-like"/>
    <property type="match status" value="1"/>
</dbReference>
<dbReference type="InterPro" id="IPR011990">
    <property type="entry name" value="TPR-like_helical_dom_sf"/>
</dbReference>
<dbReference type="SUPFAM" id="SSF158472">
    <property type="entry name" value="HAMP domain-like"/>
    <property type="match status" value="1"/>
</dbReference>
<feature type="coiled-coil region" evidence="2">
    <location>
        <begin position="574"/>
        <end position="619"/>
    </location>
</feature>
<feature type="repeat" description="TPR" evidence="1">
    <location>
        <begin position="1000"/>
        <end position="1033"/>
    </location>
</feature>
<dbReference type="InterPro" id="IPR003660">
    <property type="entry name" value="HAMP_dom"/>
</dbReference>
<reference evidence="5" key="1">
    <citation type="submission" date="2013-04" db="EMBL/GenBank/DDBJ databases">
        <authorList>
            <person name="Harkins D.M."/>
            <person name="Durkin A.S."/>
            <person name="Selengut J.D."/>
            <person name="Sanka R."/>
            <person name="DePew J."/>
            <person name="Purushe J."/>
            <person name="Ahmed A."/>
            <person name="van der Linden H."/>
            <person name="Goris M.G.A."/>
            <person name="Hartskeerl R.A."/>
            <person name="Vinetz J.M."/>
            <person name="Sutton G.G."/>
            <person name="Nelson W.C."/>
            <person name="Fouts D.E."/>
        </authorList>
    </citation>
    <scope>NUCLEOTIDE SEQUENCE [LARGE SCALE GENOMIC DNA]</scope>
    <source>
        <strain evidence="5">BUT 6</strain>
    </source>
</reference>
<dbReference type="RefSeq" id="WP_016549727.1">
    <property type="nucleotide sequence ID" value="NZ_AKWZ02000010.1"/>
</dbReference>
<dbReference type="OrthoDB" id="344609at2"/>
<dbReference type="PANTHER" id="PTHR32089:SF114">
    <property type="entry name" value="METHYL-ACCEPTING CHEMOTAXIS PROTEIN MCPB"/>
    <property type="match status" value="1"/>
</dbReference>
<feature type="transmembrane region" description="Helical" evidence="3">
    <location>
        <begin position="102"/>
        <end position="122"/>
    </location>
</feature>
<dbReference type="Gene3D" id="1.25.40.10">
    <property type="entry name" value="Tetratricopeptide repeat domain"/>
    <property type="match status" value="1"/>
</dbReference>
<feature type="coiled-coil region" evidence="2">
    <location>
        <begin position="888"/>
        <end position="915"/>
    </location>
</feature>
<feature type="transmembrane region" description="Helical" evidence="3">
    <location>
        <begin position="240"/>
        <end position="260"/>
    </location>
</feature>
<dbReference type="Gene3D" id="6.10.340.10">
    <property type="match status" value="1"/>
</dbReference>
<dbReference type="PROSITE" id="PS50005">
    <property type="entry name" value="TPR"/>
    <property type="match status" value="1"/>
</dbReference>
<feature type="transmembrane region" description="Helical" evidence="3">
    <location>
        <begin position="205"/>
        <end position="228"/>
    </location>
</feature>
<dbReference type="Pfam" id="PF00672">
    <property type="entry name" value="HAMP"/>
    <property type="match status" value="1"/>
</dbReference>
<dbReference type="SUPFAM" id="SSF48452">
    <property type="entry name" value="TPR-like"/>
    <property type="match status" value="1"/>
</dbReference>
<dbReference type="CDD" id="cd14686">
    <property type="entry name" value="bZIP"/>
    <property type="match status" value="1"/>
</dbReference>
<evidence type="ECO:0000259" key="4">
    <source>
        <dbReference type="PROSITE" id="PS50885"/>
    </source>
</evidence>
<feature type="transmembrane region" description="Helical" evidence="3">
    <location>
        <begin position="40"/>
        <end position="61"/>
    </location>
</feature>
<dbReference type="InterPro" id="IPR001932">
    <property type="entry name" value="PPM-type_phosphatase-like_dom"/>
</dbReference>
<evidence type="ECO:0000313" key="6">
    <source>
        <dbReference type="Proteomes" id="UP000014540"/>
    </source>
</evidence>
<evidence type="ECO:0000313" key="5">
    <source>
        <dbReference type="EMBL" id="EPG73239.1"/>
    </source>
</evidence>
<dbReference type="GO" id="GO:0007165">
    <property type="term" value="P:signal transduction"/>
    <property type="evidence" value="ECO:0007669"/>
    <property type="project" value="InterPro"/>
</dbReference>
<feature type="transmembrane region" description="Helical" evidence="3">
    <location>
        <begin position="6"/>
        <end position="28"/>
    </location>
</feature>
<organism evidence="5 6">
    <name type="scientific">Leptospira fainei serovar Hurstbridge str. BUT 6</name>
    <dbReference type="NCBI Taxonomy" id="1193011"/>
    <lineage>
        <taxon>Bacteria</taxon>
        <taxon>Pseudomonadati</taxon>
        <taxon>Spirochaetota</taxon>
        <taxon>Spirochaetia</taxon>
        <taxon>Leptospirales</taxon>
        <taxon>Leptospiraceae</taxon>
        <taxon>Leptospira</taxon>
    </lineage>
</organism>